<dbReference type="InterPro" id="IPR032816">
    <property type="entry name" value="VTT_dom"/>
</dbReference>
<evidence type="ECO:0000256" key="5">
    <source>
        <dbReference type="ARBA" id="ARBA00023136"/>
    </source>
</evidence>
<keyword evidence="4 6" id="KW-1133">Transmembrane helix</keyword>
<comment type="caution">
    <text evidence="8">The sequence shown here is derived from an EMBL/GenBank/DDBJ whole genome shotgun (WGS) entry which is preliminary data.</text>
</comment>
<evidence type="ECO:0000256" key="6">
    <source>
        <dbReference type="SAM" id="Phobius"/>
    </source>
</evidence>
<evidence type="ECO:0000256" key="3">
    <source>
        <dbReference type="ARBA" id="ARBA00022692"/>
    </source>
</evidence>
<keyword evidence="5 6" id="KW-0472">Membrane</keyword>
<feature type="domain" description="VTT" evidence="7">
    <location>
        <begin position="36"/>
        <end position="166"/>
    </location>
</feature>
<feature type="transmembrane region" description="Helical" evidence="6">
    <location>
        <begin position="20"/>
        <end position="42"/>
    </location>
</feature>
<feature type="transmembrane region" description="Helical" evidence="6">
    <location>
        <begin position="54"/>
        <end position="76"/>
    </location>
</feature>
<protein>
    <submittedName>
        <fullName evidence="8">DedA family protein</fullName>
    </submittedName>
</protein>
<dbReference type="GO" id="GO:0005886">
    <property type="term" value="C:plasma membrane"/>
    <property type="evidence" value="ECO:0007669"/>
    <property type="project" value="UniProtKB-SubCell"/>
</dbReference>
<dbReference type="EMBL" id="PNIK01000075">
    <property type="protein sequence ID" value="PMP66535.1"/>
    <property type="molecule type" value="Genomic_DNA"/>
</dbReference>
<feature type="transmembrane region" description="Helical" evidence="6">
    <location>
        <begin position="183"/>
        <end position="200"/>
    </location>
</feature>
<evidence type="ECO:0000256" key="2">
    <source>
        <dbReference type="ARBA" id="ARBA00022475"/>
    </source>
</evidence>
<dbReference type="InterPro" id="IPR051311">
    <property type="entry name" value="DedA_domain"/>
</dbReference>
<feature type="transmembrane region" description="Helical" evidence="6">
    <location>
        <begin position="143"/>
        <end position="168"/>
    </location>
</feature>
<keyword evidence="3 6" id="KW-0812">Transmembrane</keyword>
<evidence type="ECO:0000256" key="4">
    <source>
        <dbReference type="ARBA" id="ARBA00022989"/>
    </source>
</evidence>
<gene>
    <name evidence="8" type="ORF">C0190_05535</name>
</gene>
<dbReference type="PANTHER" id="PTHR42709">
    <property type="entry name" value="ALKALINE PHOSPHATASE LIKE PROTEIN"/>
    <property type="match status" value="1"/>
</dbReference>
<dbReference type="PANTHER" id="PTHR42709:SF6">
    <property type="entry name" value="UNDECAPRENYL PHOSPHATE TRANSPORTER A"/>
    <property type="match status" value="1"/>
</dbReference>
<proteinExistence type="predicted"/>
<dbReference type="Pfam" id="PF09335">
    <property type="entry name" value="VTT_dom"/>
    <property type="match status" value="1"/>
</dbReference>
<comment type="subcellular location">
    <subcellularLocation>
        <location evidence="1">Cell membrane</location>
        <topology evidence="1">Multi-pass membrane protein</topology>
    </subcellularLocation>
</comment>
<sequence length="204" mass="23281">MEFILQVINQTLSFFEKSGYWGIFFLMALESTLVPIPSEIIIPPAAYLAYKGSLSLSGVILSGTLGSLAGSLFNYFMALRIGRPLVIYFIKKYGKFLLITEKAFYKVEDFWNNHGHISTFIGRLLPGFRHIISIPAGFAKMNLYLFSFFTILGAGIWCSFLAFCGYFFGKNEVLLKEYLQKGSYGFIVFCIILIVFYIKFKFKK</sequence>
<organism evidence="8 9">
    <name type="scientific">Thermodesulfobacterium geofontis</name>
    <dbReference type="NCBI Taxonomy" id="1295609"/>
    <lineage>
        <taxon>Bacteria</taxon>
        <taxon>Pseudomonadati</taxon>
        <taxon>Thermodesulfobacteriota</taxon>
        <taxon>Thermodesulfobacteria</taxon>
        <taxon>Thermodesulfobacteriales</taxon>
        <taxon>Thermodesulfobacteriaceae</taxon>
        <taxon>Thermodesulfobacterium</taxon>
    </lineage>
</organism>
<keyword evidence="2" id="KW-1003">Cell membrane</keyword>
<reference evidence="8 9" key="1">
    <citation type="submission" date="2018-01" db="EMBL/GenBank/DDBJ databases">
        <title>Metagenomic assembled genomes from two thermal pools in the Uzon Caldera, Kamchatka, Russia.</title>
        <authorList>
            <person name="Wilkins L."/>
            <person name="Ettinger C."/>
        </authorList>
    </citation>
    <scope>NUCLEOTIDE SEQUENCE [LARGE SCALE GENOMIC DNA]</scope>
    <source>
        <strain evidence="8">ZAV-08</strain>
    </source>
</reference>
<dbReference type="Proteomes" id="UP000235460">
    <property type="component" value="Unassembled WGS sequence"/>
</dbReference>
<evidence type="ECO:0000256" key="1">
    <source>
        <dbReference type="ARBA" id="ARBA00004651"/>
    </source>
</evidence>
<accession>A0A2N7PMM1</accession>
<name>A0A2N7PMM1_9BACT</name>
<evidence type="ECO:0000313" key="8">
    <source>
        <dbReference type="EMBL" id="PMP66535.1"/>
    </source>
</evidence>
<evidence type="ECO:0000313" key="9">
    <source>
        <dbReference type="Proteomes" id="UP000235460"/>
    </source>
</evidence>
<dbReference type="AlphaFoldDB" id="A0A2N7PMM1"/>
<evidence type="ECO:0000259" key="7">
    <source>
        <dbReference type="Pfam" id="PF09335"/>
    </source>
</evidence>